<evidence type="ECO:0000313" key="1">
    <source>
        <dbReference type="EMBL" id="VVU95746.1"/>
    </source>
</evidence>
<name>A0A5E8CKK9_9ZZZZ</name>
<sequence>MVKQNKYLINYKDLFGSALACSSNFTDYFIPDDIFHDTKLIIKSNKFEFDDQINQIFEALNIEIMNLNFMVFAQDIFIFYIGKDRPECNLLRIILNTEYELPLLYHFDHRDRSKILQQLEEKIPNLVINRLALTPTISTFDKGGNFLGIPLSHTYIKIYPKEAMMCEMFPDKCFVLLSYSQIEGHVDEILCFMPYGIDKFKLWFYQPINTEGLPPEVKTLINKNYEYNKLKLEAKFGAENIIYFPVEFLESGHIKSPPLFNRLSIKKEKTYTFVFPDQSAEIKELINTQIAIIKTNLSDYTININYINTTTSHNMTGFGDTIGGNLHCIVKQVMNSYPV</sequence>
<gene>
    <name evidence="1" type="ORF">CPAV1605_1502</name>
</gene>
<organism evidence="1">
    <name type="scientific">seawater metagenome</name>
    <dbReference type="NCBI Taxonomy" id="1561972"/>
    <lineage>
        <taxon>unclassified sequences</taxon>
        <taxon>metagenomes</taxon>
        <taxon>ecological metagenomes</taxon>
    </lineage>
</organism>
<proteinExistence type="predicted"/>
<accession>A0A5E8CKK9</accession>
<reference evidence="1" key="1">
    <citation type="submission" date="2019-09" db="EMBL/GenBank/DDBJ databases">
        <authorList>
            <person name="Needham M D."/>
        </authorList>
    </citation>
    <scope>NUCLEOTIDE SEQUENCE</scope>
</reference>
<protein>
    <submittedName>
        <fullName evidence="1">Uncharacterized protein</fullName>
    </submittedName>
</protein>
<dbReference type="EMBL" id="CABVLZ010000010">
    <property type="protein sequence ID" value="VVU95746.1"/>
    <property type="molecule type" value="Genomic_DNA"/>
</dbReference>
<dbReference type="AlphaFoldDB" id="A0A5E8CKK9"/>